<keyword evidence="1" id="KW-0812">Transmembrane</keyword>
<keyword evidence="1" id="KW-0472">Membrane</keyword>
<sequence length="384" mass="43658">MKKDRQRKVQEQLVGIIFILILFLFLIINIIVPNKEKSVQENRMLTTKPKFRLSSLISGDYDEKFEAYMDDQFVGRDMWRKLKVTVDRICGSRLENGVYIGRNGQLLEQIEVADENHLAANIKAIKSFSESQSKIPVRMMLVPDAANVLNHSLPALAKPEDQTQMFSMVRKDLGDSVEWIDVSTELNKHKTEKIYYKTDHHWTTLGAFYAFQAAAPSLGIEGDLSGKYVSYAVSDSFNGMLASKSGVNLGEKEQIDIYVPTEEDTDLIIDYVDEGKRSTSLYDSSKLKEKDQYTVFLGGNSSLLDIRTVSTSTKRLLLVKDSFANSFIPFLTPYYREIVVVDPRYHSGTINDLMDSYRISEVLFLYSGNTFFKDNNISGVFAVE</sequence>
<evidence type="ECO:0000256" key="1">
    <source>
        <dbReference type="SAM" id="Phobius"/>
    </source>
</evidence>
<dbReference type="InterPro" id="IPR025945">
    <property type="entry name" value="DHHW"/>
</dbReference>
<evidence type="ECO:0008006" key="4">
    <source>
        <dbReference type="Google" id="ProtNLM"/>
    </source>
</evidence>
<proteinExistence type="predicted"/>
<name>A0A174ZY41_9FIRM</name>
<protein>
    <recommendedName>
        <fullName evidence="4">DHHW protein</fullName>
    </recommendedName>
</protein>
<dbReference type="EMBL" id="CZBX01000011">
    <property type="protein sequence ID" value="CUQ90992.1"/>
    <property type="molecule type" value="Genomic_DNA"/>
</dbReference>
<evidence type="ECO:0000313" key="3">
    <source>
        <dbReference type="Proteomes" id="UP000078383"/>
    </source>
</evidence>
<dbReference type="Pfam" id="PF14286">
    <property type="entry name" value="DHHW"/>
    <property type="match status" value="1"/>
</dbReference>
<dbReference type="OrthoDB" id="175771at2"/>
<feature type="transmembrane region" description="Helical" evidence="1">
    <location>
        <begin position="12"/>
        <end position="32"/>
    </location>
</feature>
<dbReference type="Proteomes" id="UP000078383">
    <property type="component" value="Unassembled WGS sequence"/>
</dbReference>
<dbReference type="AlphaFoldDB" id="A0A174ZY41"/>
<evidence type="ECO:0000313" key="2">
    <source>
        <dbReference type="EMBL" id="CUQ90992.1"/>
    </source>
</evidence>
<accession>A0A174ZY41</accession>
<organism evidence="2 3">
    <name type="scientific">[Ruminococcus] torques</name>
    <dbReference type="NCBI Taxonomy" id="33039"/>
    <lineage>
        <taxon>Bacteria</taxon>
        <taxon>Bacillati</taxon>
        <taxon>Bacillota</taxon>
        <taxon>Clostridia</taxon>
        <taxon>Lachnospirales</taxon>
        <taxon>Lachnospiraceae</taxon>
        <taxon>Mediterraneibacter</taxon>
    </lineage>
</organism>
<keyword evidence="1" id="KW-1133">Transmembrane helix</keyword>
<dbReference type="RefSeq" id="WP_055173018.1">
    <property type="nucleotide sequence ID" value="NZ_CZBX01000011.1"/>
</dbReference>
<gene>
    <name evidence="2" type="ORF">ERS852502_02319</name>
</gene>
<reference evidence="2 3" key="1">
    <citation type="submission" date="2015-09" db="EMBL/GenBank/DDBJ databases">
        <authorList>
            <consortium name="Pathogen Informatics"/>
        </authorList>
    </citation>
    <scope>NUCLEOTIDE SEQUENCE [LARGE SCALE GENOMIC DNA]</scope>
    <source>
        <strain evidence="2 3">2789STDY5834889</strain>
    </source>
</reference>